<dbReference type="EMBL" id="KZ454389">
    <property type="protein sequence ID" value="PKA46261.1"/>
    <property type="molecule type" value="Genomic_DNA"/>
</dbReference>
<dbReference type="Proteomes" id="UP000236161">
    <property type="component" value="Unassembled WGS sequence"/>
</dbReference>
<keyword evidence="1" id="KW-0175">Coiled coil</keyword>
<sequence>MKLFEVNIVKDHLFFHGFDETYERWIWHSESVTNELNNIGRNTSSTCASTVNIENTVEKDRMEDLVWNIENNLSEAQEQFEELLQEAKSPLYPNCKSFTKLSALIRLFNLKAANGLSNKCFTELLILLKDMLPPPNQLPNSTYEAKKMLRKLGMHYEKINACPNDCILYRNEYSGLEQCPEYGKSRWKLCADGIKEKVGIPGKVLWYLPPIPRIVRLFQNKEYAKNFTWHADGEGRIFDRMMRHTADSS</sequence>
<reference evidence="2 3" key="1">
    <citation type="journal article" date="2017" name="Nature">
        <title>The Apostasia genome and the evolution of orchids.</title>
        <authorList>
            <person name="Zhang G.Q."/>
            <person name="Liu K.W."/>
            <person name="Li Z."/>
            <person name="Lohaus R."/>
            <person name="Hsiao Y.Y."/>
            <person name="Niu S.C."/>
            <person name="Wang J.Y."/>
            <person name="Lin Y.C."/>
            <person name="Xu Q."/>
            <person name="Chen L.J."/>
            <person name="Yoshida K."/>
            <person name="Fujiwara S."/>
            <person name="Wang Z.W."/>
            <person name="Zhang Y.Q."/>
            <person name="Mitsuda N."/>
            <person name="Wang M."/>
            <person name="Liu G.H."/>
            <person name="Pecoraro L."/>
            <person name="Huang H.X."/>
            <person name="Xiao X.J."/>
            <person name="Lin M."/>
            <person name="Wu X.Y."/>
            <person name="Wu W.L."/>
            <person name="Chen Y.Y."/>
            <person name="Chang S.B."/>
            <person name="Sakamoto S."/>
            <person name="Ohme-Takagi M."/>
            <person name="Yagi M."/>
            <person name="Zeng S.J."/>
            <person name="Shen C.Y."/>
            <person name="Yeh C.M."/>
            <person name="Luo Y.B."/>
            <person name="Tsai W.C."/>
            <person name="Van de Peer Y."/>
            <person name="Liu Z.J."/>
        </authorList>
    </citation>
    <scope>NUCLEOTIDE SEQUENCE [LARGE SCALE GENOMIC DNA]</scope>
    <source>
        <strain evidence="3">cv. Shenzhen</strain>
        <tissue evidence="2">Stem</tissue>
    </source>
</reference>
<evidence type="ECO:0000313" key="3">
    <source>
        <dbReference type="Proteomes" id="UP000236161"/>
    </source>
</evidence>
<accession>A0A2H9ZSI3</accession>
<proteinExistence type="predicted"/>
<name>A0A2H9ZSI3_9ASPA</name>
<gene>
    <name evidence="2" type="ORF">AXF42_Ash020012</name>
</gene>
<dbReference type="AlphaFoldDB" id="A0A2H9ZSI3"/>
<keyword evidence="3" id="KW-1185">Reference proteome</keyword>
<evidence type="ECO:0000256" key="1">
    <source>
        <dbReference type="SAM" id="Coils"/>
    </source>
</evidence>
<dbReference type="OrthoDB" id="656400at2759"/>
<dbReference type="PANTHER" id="PTHR10775">
    <property type="entry name" value="OS08G0208400 PROTEIN"/>
    <property type="match status" value="1"/>
</dbReference>
<dbReference type="PANTHER" id="PTHR10775:SF179">
    <property type="entry name" value="TRANSPOSON, EN_SPM-LIKE, TRANSPOSASE-ASSOCIATED DOMAIN PROTEIN"/>
    <property type="match status" value="1"/>
</dbReference>
<feature type="coiled-coil region" evidence="1">
    <location>
        <begin position="59"/>
        <end position="86"/>
    </location>
</feature>
<protein>
    <submittedName>
        <fullName evidence="2">Uncharacterized protein</fullName>
    </submittedName>
</protein>
<evidence type="ECO:0000313" key="2">
    <source>
        <dbReference type="EMBL" id="PKA46261.1"/>
    </source>
</evidence>
<organism evidence="2 3">
    <name type="scientific">Apostasia shenzhenica</name>
    <dbReference type="NCBI Taxonomy" id="1088818"/>
    <lineage>
        <taxon>Eukaryota</taxon>
        <taxon>Viridiplantae</taxon>
        <taxon>Streptophyta</taxon>
        <taxon>Embryophyta</taxon>
        <taxon>Tracheophyta</taxon>
        <taxon>Spermatophyta</taxon>
        <taxon>Magnoliopsida</taxon>
        <taxon>Liliopsida</taxon>
        <taxon>Asparagales</taxon>
        <taxon>Orchidaceae</taxon>
        <taxon>Apostasioideae</taxon>
        <taxon>Apostasia</taxon>
    </lineage>
</organism>